<dbReference type="EMBL" id="CARXXK010000005">
    <property type="protein sequence ID" value="CAI6368027.1"/>
    <property type="molecule type" value="Genomic_DNA"/>
</dbReference>
<dbReference type="Proteomes" id="UP001160148">
    <property type="component" value="Unassembled WGS sequence"/>
</dbReference>
<dbReference type="GO" id="GO:0015074">
    <property type="term" value="P:DNA integration"/>
    <property type="evidence" value="ECO:0007669"/>
    <property type="project" value="InterPro"/>
</dbReference>
<reference evidence="3 4" key="1">
    <citation type="submission" date="2023-01" db="EMBL/GenBank/DDBJ databases">
        <authorList>
            <person name="Whitehead M."/>
        </authorList>
    </citation>
    <scope>NUCLEOTIDE SEQUENCE [LARGE SCALE GENOMIC DNA]</scope>
</reference>
<feature type="compositionally biased region" description="Basic and acidic residues" evidence="1">
    <location>
        <begin position="226"/>
        <end position="247"/>
    </location>
</feature>
<feature type="domain" description="Integrase catalytic" evidence="2">
    <location>
        <begin position="1"/>
        <end position="153"/>
    </location>
</feature>
<keyword evidence="4" id="KW-1185">Reference proteome</keyword>
<sequence length="247" mass="28019">MDIVEADNSVPVRMKPYKTSPTDRRKIAEILQEWKQAGKTTNAAAVVRVLDKFCSERGIPDRIITDRGTCFTANAFGKFCSDREIRHTLNSTRHPQANGQVERANRTIVSLLSVTATEHNNWDTQLRYVENMLNTAPNKSTTKTPYETLHGYLPRFHKGILPTLSLTRNNWRDPQEIQTEARRNIIDAHRAMKISHDRKRDEGEDDSDEGKDDSDEDVNGTANPPKNDEIHAGNNREGRADGRMEGP</sequence>
<dbReference type="PROSITE" id="PS50994">
    <property type="entry name" value="INTEGRASE"/>
    <property type="match status" value="1"/>
</dbReference>
<evidence type="ECO:0000259" key="2">
    <source>
        <dbReference type="PROSITE" id="PS50994"/>
    </source>
</evidence>
<dbReference type="Gene3D" id="3.30.420.10">
    <property type="entry name" value="Ribonuclease H-like superfamily/Ribonuclease H"/>
    <property type="match status" value="1"/>
</dbReference>
<accession>A0AAV0XJP7</accession>
<dbReference type="InterPro" id="IPR001584">
    <property type="entry name" value="Integrase_cat-core"/>
</dbReference>
<gene>
    <name evidence="3" type="ORF">MEUPH1_LOCUS22433</name>
</gene>
<dbReference type="AlphaFoldDB" id="A0AAV0XJP7"/>
<dbReference type="SUPFAM" id="SSF53098">
    <property type="entry name" value="Ribonuclease H-like"/>
    <property type="match status" value="1"/>
</dbReference>
<dbReference type="Pfam" id="PF00665">
    <property type="entry name" value="rve"/>
    <property type="match status" value="1"/>
</dbReference>
<dbReference type="GO" id="GO:0003676">
    <property type="term" value="F:nucleic acid binding"/>
    <property type="evidence" value="ECO:0007669"/>
    <property type="project" value="InterPro"/>
</dbReference>
<name>A0AAV0XJP7_9HEMI</name>
<evidence type="ECO:0000313" key="4">
    <source>
        <dbReference type="Proteomes" id="UP001160148"/>
    </source>
</evidence>
<feature type="compositionally biased region" description="Acidic residues" evidence="1">
    <location>
        <begin position="203"/>
        <end position="218"/>
    </location>
</feature>
<dbReference type="InterPro" id="IPR012337">
    <property type="entry name" value="RNaseH-like_sf"/>
</dbReference>
<protein>
    <recommendedName>
        <fullName evidence="2">Integrase catalytic domain-containing protein</fullName>
    </recommendedName>
</protein>
<dbReference type="PANTHER" id="PTHR37984">
    <property type="entry name" value="PROTEIN CBG26694"/>
    <property type="match status" value="1"/>
</dbReference>
<evidence type="ECO:0000256" key="1">
    <source>
        <dbReference type="SAM" id="MobiDB-lite"/>
    </source>
</evidence>
<dbReference type="InterPro" id="IPR036397">
    <property type="entry name" value="RNaseH_sf"/>
</dbReference>
<organism evidence="3 4">
    <name type="scientific">Macrosiphum euphorbiae</name>
    <name type="common">potato aphid</name>
    <dbReference type="NCBI Taxonomy" id="13131"/>
    <lineage>
        <taxon>Eukaryota</taxon>
        <taxon>Metazoa</taxon>
        <taxon>Ecdysozoa</taxon>
        <taxon>Arthropoda</taxon>
        <taxon>Hexapoda</taxon>
        <taxon>Insecta</taxon>
        <taxon>Pterygota</taxon>
        <taxon>Neoptera</taxon>
        <taxon>Paraneoptera</taxon>
        <taxon>Hemiptera</taxon>
        <taxon>Sternorrhyncha</taxon>
        <taxon>Aphidomorpha</taxon>
        <taxon>Aphidoidea</taxon>
        <taxon>Aphididae</taxon>
        <taxon>Macrosiphini</taxon>
        <taxon>Macrosiphum</taxon>
    </lineage>
</organism>
<proteinExistence type="predicted"/>
<feature type="compositionally biased region" description="Basic and acidic residues" evidence="1">
    <location>
        <begin position="188"/>
        <end position="202"/>
    </location>
</feature>
<feature type="region of interest" description="Disordered" evidence="1">
    <location>
        <begin position="188"/>
        <end position="247"/>
    </location>
</feature>
<dbReference type="PANTHER" id="PTHR37984:SF5">
    <property type="entry name" value="PROTEIN NYNRIN-LIKE"/>
    <property type="match status" value="1"/>
</dbReference>
<dbReference type="InterPro" id="IPR050951">
    <property type="entry name" value="Retrovirus_Pol_polyprotein"/>
</dbReference>
<evidence type="ECO:0000313" key="3">
    <source>
        <dbReference type="EMBL" id="CAI6368027.1"/>
    </source>
</evidence>
<comment type="caution">
    <text evidence="3">The sequence shown here is derived from an EMBL/GenBank/DDBJ whole genome shotgun (WGS) entry which is preliminary data.</text>
</comment>